<reference evidence="2" key="1">
    <citation type="journal article" date="2021" name="Microorganisms">
        <title>Acidisoma silvae sp. nov. and Acidisomacellulosilytica sp. nov., Two Acidophilic Bacteria Isolated from Decaying Wood, Hydrolyzing Cellulose and Producing Poly-3-hydroxybutyrate.</title>
        <authorList>
            <person name="Mieszkin S."/>
            <person name="Pouder E."/>
            <person name="Uroz S."/>
            <person name="Simon-Colin C."/>
            <person name="Alain K."/>
        </authorList>
    </citation>
    <scope>NUCLEOTIDE SEQUENCE</scope>
    <source>
        <strain evidence="2">HW T2.11</strain>
    </source>
</reference>
<dbReference type="InterPro" id="IPR051783">
    <property type="entry name" value="NAD(P)-dependent_oxidoreduct"/>
</dbReference>
<sequence>MRYFVTGASGFVGSAVTQELIGAGHQVLGMARSDAGAAKVAAMGAEVFRGSLDDAEGMAQAAAGTDGVAHLAFNHDFSKFLENCVTDGRVVTAMGAALAGSGKPLIVTSGIGLFSGLPLITEATVIGDAPHRHPRAVSEEAVTTFAQQGVRAMVVRLAPSTHDKGDHGFVPMIIGMAREKGVSAYIGAGDNLWPGVHRLDAARLYRLALEKGTAGARYHATDERGVPFREIATLIGRKLGLPVESLSGEAVAAHFTWFAPFAQMDIPTSSAWTRETLGWQPREIGLLEDLDRHYFD</sequence>
<evidence type="ECO:0000259" key="1">
    <source>
        <dbReference type="Pfam" id="PF01370"/>
    </source>
</evidence>
<dbReference type="Gene3D" id="3.40.50.720">
    <property type="entry name" value="NAD(P)-binding Rossmann-like Domain"/>
    <property type="match status" value="1"/>
</dbReference>
<dbReference type="SUPFAM" id="SSF51735">
    <property type="entry name" value="NAD(P)-binding Rossmann-fold domains"/>
    <property type="match status" value="1"/>
</dbReference>
<keyword evidence="3" id="KW-1185">Reference proteome</keyword>
<dbReference type="Pfam" id="PF01370">
    <property type="entry name" value="Epimerase"/>
    <property type="match status" value="1"/>
</dbReference>
<dbReference type="GO" id="GO:0005737">
    <property type="term" value="C:cytoplasm"/>
    <property type="evidence" value="ECO:0007669"/>
    <property type="project" value="TreeGrafter"/>
</dbReference>
<dbReference type="Proteomes" id="UP000708298">
    <property type="component" value="Unassembled WGS sequence"/>
</dbReference>
<comment type="caution">
    <text evidence="2">The sequence shown here is derived from an EMBL/GenBank/DDBJ whole genome shotgun (WGS) entry which is preliminary data.</text>
</comment>
<gene>
    <name evidence="2" type="ORF">ASILVAE211_04100</name>
</gene>
<dbReference type="PANTHER" id="PTHR48079">
    <property type="entry name" value="PROTEIN YEEZ"/>
    <property type="match status" value="1"/>
</dbReference>
<accession>A0A963YQA3</accession>
<evidence type="ECO:0000313" key="3">
    <source>
        <dbReference type="Proteomes" id="UP000708298"/>
    </source>
</evidence>
<dbReference type="InterPro" id="IPR036291">
    <property type="entry name" value="NAD(P)-bd_dom_sf"/>
</dbReference>
<dbReference type="GO" id="GO:0004029">
    <property type="term" value="F:aldehyde dehydrogenase (NAD+) activity"/>
    <property type="evidence" value="ECO:0007669"/>
    <property type="project" value="TreeGrafter"/>
</dbReference>
<dbReference type="InterPro" id="IPR001509">
    <property type="entry name" value="Epimerase_deHydtase"/>
</dbReference>
<reference evidence="2" key="2">
    <citation type="submission" date="2021-01" db="EMBL/GenBank/DDBJ databases">
        <authorList>
            <person name="Mieszkin S."/>
            <person name="Pouder E."/>
            <person name="Alain K."/>
        </authorList>
    </citation>
    <scope>NUCLEOTIDE SEQUENCE</scope>
    <source>
        <strain evidence="2">HW T2.11</strain>
    </source>
</reference>
<dbReference type="AlphaFoldDB" id="A0A963YQA3"/>
<name>A0A963YQA3_9PROT</name>
<dbReference type="PANTHER" id="PTHR48079:SF9">
    <property type="entry name" value="PUTATIVE-RELATED"/>
    <property type="match status" value="1"/>
</dbReference>
<protein>
    <submittedName>
        <fullName evidence="2">SDR family oxidoreductase</fullName>
    </submittedName>
</protein>
<proteinExistence type="predicted"/>
<organism evidence="2 3">
    <name type="scientific">Acidisoma silvae</name>
    <dbReference type="NCBI Taxonomy" id="2802396"/>
    <lineage>
        <taxon>Bacteria</taxon>
        <taxon>Pseudomonadati</taxon>
        <taxon>Pseudomonadota</taxon>
        <taxon>Alphaproteobacteria</taxon>
        <taxon>Acetobacterales</taxon>
        <taxon>Acidocellaceae</taxon>
        <taxon>Acidisoma</taxon>
    </lineage>
</organism>
<dbReference type="RefSeq" id="WP_227319994.1">
    <property type="nucleotide sequence ID" value="NZ_JAESVB010000001.1"/>
</dbReference>
<dbReference type="CDD" id="cd05262">
    <property type="entry name" value="SDR_a7"/>
    <property type="match status" value="1"/>
</dbReference>
<feature type="domain" description="NAD-dependent epimerase/dehydratase" evidence="1">
    <location>
        <begin position="4"/>
        <end position="216"/>
    </location>
</feature>
<dbReference type="EMBL" id="JAESVB010000001">
    <property type="protein sequence ID" value="MCB8874355.1"/>
    <property type="molecule type" value="Genomic_DNA"/>
</dbReference>
<evidence type="ECO:0000313" key="2">
    <source>
        <dbReference type="EMBL" id="MCB8874355.1"/>
    </source>
</evidence>